<keyword evidence="3" id="KW-1185">Reference proteome</keyword>
<dbReference type="RefSeq" id="WP_377145580.1">
    <property type="nucleotide sequence ID" value="NZ_JBHTIA010000013.1"/>
</dbReference>
<proteinExistence type="predicted"/>
<reference evidence="3" key="1">
    <citation type="journal article" date="2019" name="Int. J. Syst. Evol. Microbiol.">
        <title>The Global Catalogue of Microorganisms (GCM) 10K type strain sequencing project: providing services to taxonomists for standard genome sequencing and annotation.</title>
        <authorList>
            <consortium name="The Broad Institute Genomics Platform"/>
            <consortium name="The Broad Institute Genome Sequencing Center for Infectious Disease"/>
            <person name="Wu L."/>
            <person name="Ma J."/>
        </authorList>
    </citation>
    <scope>NUCLEOTIDE SEQUENCE [LARGE SCALE GENOMIC DNA]</scope>
    <source>
        <strain evidence="3">CCUG 60742</strain>
    </source>
</reference>
<evidence type="ECO:0000313" key="3">
    <source>
        <dbReference type="Proteomes" id="UP001597073"/>
    </source>
</evidence>
<dbReference type="EMBL" id="JBHTIA010000013">
    <property type="protein sequence ID" value="MFD0767098.1"/>
    <property type="molecule type" value="Genomic_DNA"/>
</dbReference>
<keyword evidence="1" id="KW-1133">Transmembrane helix</keyword>
<dbReference type="Proteomes" id="UP001597073">
    <property type="component" value="Unassembled WGS sequence"/>
</dbReference>
<comment type="caution">
    <text evidence="2">The sequence shown here is derived from an EMBL/GenBank/DDBJ whole genome shotgun (WGS) entry which is preliminary data.</text>
</comment>
<evidence type="ECO:0000313" key="2">
    <source>
        <dbReference type="EMBL" id="MFD0767098.1"/>
    </source>
</evidence>
<feature type="transmembrane region" description="Helical" evidence="1">
    <location>
        <begin position="72"/>
        <end position="101"/>
    </location>
</feature>
<name>A0ABW2ZLL6_9SPHI</name>
<feature type="transmembrane region" description="Helical" evidence="1">
    <location>
        <begin position="37"/>
        <end position="60"/>
    </location>
</feature>
<organism evidence="2 3">
    <name type="scientific">Mucilaginibacter lutimaris</name>
    <dbReference type="NCBI Taxonomy" id="931629"/>
    <lineage>
        <taxon>Bacteria</taxon>
        <taxon>Pseudomonadati</taxon>
        <taxon>Bacteroidota</taxon>
        <taxon>Sphingobacteriia</taxon>
        <taxon>Sphingobacteriales</taxon>
        <taxon>Sphingobacteriaceae</taxon>
        <taxon>Mucilaginibacter</taxon>
    </lineage>
</organism>
<accession>A0ABW2ZLL6</accession>
<evidence type="ECO:0000256" key="1">
    <source>
        <dbReference type="SAM" id="Phobius"/>
    </source>
</evidence>
<keyword evidence="1" id="KW-0812">Transmembrane</keyword>
<keyword evidence="1" id="KW-0472">Membrane</keyword>
<feature type="transmembrane region" description="Helical" evidence="1">
    <location>
        <begin position="12"/>
        <end position="31"/>
    </location>
</feature>
<gene>
    <name evidence="2" type="ORF">ACFQZI_19730</name>
</gene>
<sequence length="120" mass="13891">MFKPSTLKIASYISLVCCLLGVLLLLFTLTYNNGYQIYLMLISWALLLYCSFLGIKLSGYELYDEDRKRLGYCLYGVMLLFVLFILFNFSLGLLPAIFITITLHNQKKGFDTWMKEKEGL</sequence>
<protein>
    <submittedName>
        <fullName evidence="2">Uncharacterized protein</fullName>
    </submittedName>
</protein>